<dbReference type="SMART" id="SM00387">
    <property type="entry name" value="HATPase_c"/>
    <property type="match status" value="1"/>
</dbReference>
<dbReference type="PROSITE" id="PS50110">
    <property type="entry name" value="RESPONSE_REGULATORY"/>
    <property type="match status" value="3"/>
</dbReference>
<dbReference type="Pfam" id="PF05227">
    <property type="entry name" value="CHASE3"/>
    <property type="match status" value="1"/>
</dbReference>
<dbReference type="SMART" id="SM00388">
    <property type="entry name" value="HisKA"/>
    <property type="match status" value="1"/>
</dbReference>
<evidence type="ECO:0000313" key="13">
    <source>
        <dbReference type="Proteomes" id="UP000014174"/>
    </source>
</evidence>
<dbReference type="EC" id="2.7.13.3" evidence="2"/>
<dbReference type="Gene3D" id="3.40.50.2300">
    <property type="match status" value="3"/>
</dbReference>
<dbReference type="Pfam" id="PF02518">
    <property type="entry name" value="HATPase_c"/>
    <property type="match status" value="1"/>
</dbReference>
<feature type="coiled-coil region" evidence="8">
    <location>
        <begin position="395"/>
        <end position="471"/>
    </location>
</feature>
<dbReference type="Gene3D" id="3.30.450.40">
    <property type="match status" value="1"/>
</dbReference>
<feature type="domain" description="Response regulatory" evidence="11">
    <location>
        <begin position="1043"/>
        <end position="1160"/>
    </location>
</feature>
<feature type="domain" description="Histidine kinase" evidence="10">
    <location>
        <begin position="495"/>
        <end position="730"/>
    </location>
</feature>
<dbReference type="CDD" id="cd00082">
    <property type="entry name" value="HisKA"/>
    <property type="match status" value="1"/>
</dbReference>
<organism evidence="12 13">
    <name type="scientific">Arcticibacter svalbardensis MN12-7</name>
    <dbReference type="NCBI Taxonomy" id="1150600"/>
    <lineage>
        <taxon>Bacteria</taxon>
        <taxon>Pseudomonadati</taxon>
        <taxon>Bacteroidota</taxon>
        <taxon>Sphingobacteriia</taxon>
        <taxon>Sphingobacteriales</taxon>
        <taxon>Sphingobacteriaceae</taxon>
        <taxon>Arcticibacter</taxon>
    </lineage>
</organism>
<keyword evidence="9" id="KW-0472">Membrane</keyword>
<feature type="modified residue" description="4-aspartylphosphate" evidence="7">
    <location>
        <position position="1093"/>
    </location>
</feature>
<evidence type="ECO:0000256" key="3">
    <source>
        <dbReference type="ARBA" id="ARBA00022553"/>
    </source>
</evidence>
<dbReference type="AlphaFoldDB" id="R9GSI6"/>
<dbReference type="PATRIC" id="fig|1150600.3.peg.2018"/>
<dbReference type="SUPFAM" id="SSF47384">
    <property type="entry name" value="Homodimeric domain of signal transducing histidine kinase"/>
    <property type="match status" value="1"/>
</dbReference>
<dbReference type="InterPro" id="IPR036890">
    <property type="entry name" value="HATPase_C_sf"/>
</dbReference>
<dbReference type="OrthoDB" id="9811889at2"/>
<evidence type="ECO:0000256" key="2">
    <source>
        <dbReference type="ARBA" id="ARBA00012438"/>
    </source>
</evidence>
<dbReference type="RefSeq" id="WP_016195278.1">
    <property type="nucleotide sequence ID" value="NZ_AQPN01000077.1"/>
</dbReference>
<dbReference type="SUPFAM" id="SSF52172">
    <property type="entry name" value="CheY-like"/>
    <property type="match status" value="3"/>
</dbReference>
<dbReference type="InterPro" id="IPR001789">
    <property type="entry name" value="Sig_transdc_resp-reg_receiver"/>
</dbReference>
<dbReference type="InterPro" id="IPR003594">
    <property type="entry name" value="HATPase_dom"/>
</dbReference>
<keyword evidence="4" id="KW-0808">Transferase</keyword>
<keyword evidence="5 12" id="KW-0418">Kinase</keyword>
<feature type="transmembrane region" description="Helical" evidence="9">
    <location>
        <begin position="186"/>
        <end position="207"/>
    </location>
</feature>
<dbReference type="FunFam" id="3.30.565.10:FF:000010">
    <property type="entry name" value="Sensor histidine kinase RcsC"/>
    <property type="match status" value="1"/>
</dbReference>
<dbReference type="InterPro" id="IPR005467">
    <property type="entry name" value="His_kinase_dom"/>
</dbReference>
<comment type="caution">
    <text evidence="12">The sequence shown here is derived from an EMBL/GenBank/DDBJ whole genome shotgun (WGS) entry which is preliminary data.</text>
</comment>
<dbReference type="Pfam" id="PF00072">
    <property type="entry name" value="Response_reg"/>
    <property type="match status" value="3"/>
</dbReference>
<evidence type="ECO:0000256" key="5">
    <source>
        <dbReference type="ARBA" id="ARBA00022777"/>
    </source>
</evidence>
<gene>
    <name evidence="12" type="ORF">ADIARSV_2043</name>
</gene>
<dbReference type="InterPro" id="IPR011006">
    <property type="entry name" value="CheY-like_superfamily"/>
</dbReference>
<evidence type="ECO:0000256" key="1">
    <source>
        <dbReference type="ARBA" id="ARBA00000085"/>
    </source>
</evidence>
<reference evidence="12 13" key="1">
    <citation type="journal article" date="2013" name="Genome Announc.">
        <title>Draft Genome Sequence of Arcticibacter svalbardensis Strain MN12-7T, a Member of the Family Sphingobacteriaceae Isolated from an Arctic Soil Sample.</title>
        <authorList>
            <person name="Shivaji S."/>
            <person name="Ara S."/>
            <person name="Prasad S."/>
            <person name="Manasa B.P."/>
            <person name="Begum Z."/>
            <person name="Singh A."/>
            <person name="Kumar Pinnaka A."/>
        </authorList>
    </citation>
    <scope>NUCLEOTIDE SEQUENCE [LARGE SCALE GENOMIC DNA]</scope>
    <source>
        <strain evidence="12 13">MN12-7</strain>
    </source>
</reference>
<dbReference type="SMART" id="SM00448">
    <property type="entry name" value="REC"/>
    <property type="match status" value="3"/>
</dbReference>
<evidence type="ECO:0000259" key="10">
    <source>
        <dbReference type="PROSITE" id="PS50109"/>
    </source>
</evidence>
<dbReference type="PANTHER" id="PTHR45339">
    <property type="entry name" value="HYBRID SIGNAL TRANSDUCTION HISTIDINE KINASE J"/>
    <property type="match status" value="1"/>
</dbReference>
<dbReference type="Pfam" id="PF13185">
    <property type="entry name" value="GAF_2"/>
    <property type="match status" value="1"/>
</dbReference>
<sequence length="1161" mass="131320">MFKKFSFQNQVLAGFMLTFLIVFTVGIVSFFSIKDQVKDASWVDHTKQIVLLNNEIESHLTTAEADQRGYMITGFKYYLDDYKKELVLINPAFLKLRALVIDNEKQNINIDSLNYYATLKVEVMDNLIQGYVDGKDFKDPFMLLMFRKAIQYRGHIKVYSKRISDLEHKLLSVREGISNFSTNRTIAIIIGGCFLISCLLLVLFIYIKRTFRRQKVTEGRIKEANVQLNELAQENEKKNWFLTGAKRIDVVMRGEQNLEELSGNIIGSLAEYVEAQIGAFYLFEGKMLKIAGIYAYPDEESTQRVFGPGEGLVGQVAVNKKQILIQDIPDYYIKLSSGFGDIKLNSLLVQPVFFEEKLIGVIELGFVKEITDLKLEFITEKIDGVGASLNSADVRAKLEKLVNQTQQQAETLEAQHEELTVTNEVLKQKTHQLQASEEELTVQQEELRQSNSELEEKAEMLEERNFAVEQAREAIGVKARELEQSSKYKSEFLANMSHELRTPLNSILILAKILKDDKFKTLNADQIKYAGVIHNAGSDLLNLINDILDLSKIESGKMDIELEDVDLRELSSNMQHLFDEVARNKKIDFNCQIEKGTPISVHSDKQRMEQILKNLLSNAFKFTSEKGNVTVTIGLVEKGVVFLKEQLKDLKEDVLAIRVKDSGIGISKDKQQLIFEAFQQADGSTSRKYGGTGLGLSICRELCNLLGGEIQIESEYNLGSSFTLYLPTEKVSKVELTSSLEVITGNDPVYNSSSTMEKKNFIDDHMYTLLIIEDDVVFADILKEYAIERGFSPILAFQGDTGLQMALEHKPDAIVLDIMLPVLDGWAVLKKLKADPLTRDIPVHLMSARDETNSKAKKEGAIGFLKKPVEKDELDHAFNILIDNSGNEKIKRVLLIEDNEIQSDALVAQFKAKNIKVKQAFNGKEALAILEEDSDFYCLILDMKLPDISGVDLLERIKSDQRLLDIPVVINTAMEMDKDILAEVIKHTNAMVLKSNKSNDRLLDEVNLFMNKVKSGSNSVKIASSGNPVKNNSTLEKAMQNKTVLLVDDDMRNIYALSSALHEYEVKVEIANNGIEALKKLDEFPELNIVLMDIMMPEMDGYEAMREIRKQKRFSKLPIIALTAKAMKNDREKCLEAGANDYISKPVDMDKLLSMMRVWLS</sequence>
<dbReference type="eggNOG" id="COG0745">
    <property type="taxonomic scope" value="Bacteria"/>
</dbReference>
<keyword evidence="9" id="KW-1133">Transmembrane helix</keyword>
<dbReference type="GO" id="GO:0000155">
    <property type="term" value="F:phosphorelay sensor kinase activity"/>
    <property type="evidence" value="ECO:0007669"/>
    <property type="project" value="InterPro"/>
</dbReference>
<dbReference type="CDD" id="cd16922">
    <property type="entry name" value="HATPase_EvgS-ArcB-TorS-like"/>
    <property type="match status" value="1"/>
</dbReference>
<keyword evidence="8" id="KW-0175">Coiled coil</keyword>
<dbReference type="PRINTS" id="PR00344">
    <property type="entry name" value="BCTRLSENSOR"/>
</dbReference>
<evidence type="ECO:0000256" key="6">
    <source>
        <dbReference type="ARBA" id="ARBA00023012"/>
    </source>
</evidence>
<feature type="domain" description="Response regulatory" evidence="11">
    <location>
        <begin position="768"/>
        <end position="882"/>
    </location>
</feature>
<dbReference type="Pfam" id="PF00512">
    <property type="entry name" value="HisKA"/>
    <property type="match status" value="1"/>
</dbReference>
<evidence type="ECO:0000256" key="4">
    <source>
        <dbReference type="ARBA" id="ARBA00022679"/>
    </source>
</evidence>
<dbReference type="InterPro" id="IPR036097">
    <property type="entry name" value="HisK_dim/P_sf"/>
</dbReference>
<dbReference type="eggNOG" id="COG2205">
    <property type="taxonomic scope" value="Bacteria"/>
</dbReference>
<feature type="modified residue" description="4-aspartylphosphate" evidence="7">
    <location>
        <position position="817"/>
    </location>
</feature>
<comment type="catalytic activity">
    <reaction evidence="1">
        <text>ATP + protein L-histidine = ADP + protein N-phospho-L-histidine.</text>
        <dbReference type="EC" id="2.7.13.3"/>
    </reaction>
</comment>
<dbReference type="CDD" id="cd17546">
    <property type="entry name" value="REC_hyHK_CKI1_RcsC-like"/>
    <property type="match status" value="1"/>
</dbReference>
<feature type="domain" description="Response regulatory" evidence="11">
    <location>
        <begin position="892"/>
        <end position="1009"/>
    </location>
</feature>
<dbReference type="PROSITE" id="PS50109">
    <property type="entry name" value="HIS_KIN"/>
    <property type="match status" value="1"/>
</dbReference>
<feature type="transmembrane region" description="Helical" evidence="9">
    <location>
        <begin position="12"/>
        <end position="33"/>
    </location>
</feature>
<dbReference type="Gene3D" id="1.10.287.130">
    <property type="match status" value="1"/>
</dbReference>
<evidence type="ECO:0000256" key="8">
    <source>
        <dbReference type="SAM" id="Coils"/>
    </source>
</evidence>
<keyword evidence="6" id="KW-0902">Two-component regulatory system</keyword>
<evidence type="ECO:0000259" key="11">
    <source>
        <dbReference type="PROSITE" id="PS50110"/>
    </source>
</evidence>
<dbReference type="InterPro" id="IPR003018">
    <property type="entry name" value="GAF"/>
</dbReference>
<name>R9GSI6_9SPHI</name>
<evidence type="ECO:0000256" key="7">
    <source>
        <dbReference type="PROSITE-ProRule" id="PRU00169"/>
    </source>
</evidence>
<dbReference type="InterPro" id="IPR003661">
    <property type="entry name" value="HisK_dim/P_dom"/>
</dbReference>
<dbReference type="InterPro" id="IPR029016">
    <property type="entry name" value="GAF-like_dom_sf"/>
</dbReference>
<evidence type="ECO:0000313" key="12">
    <source>
        <dbReference type="EMBL" id="EOR94827.1"/>
    </source>
</evidence>
<keyword evidence="13" id="KW-1185">Reference proteome</keyword>
<feature type="modified residue" description="4-aspartylphosphate" evidence="7">
    <location>
        <position position="942"/>
    </location>
</feature>
<dbReference type="PANTHER" id="PTHR45339:SF1">
    <property type="entry name" value="HYBRID SIGNAL TRANSDUCTION HISTIDINE KINASE J"/>
    <property type="match status" value="1"/>
</dbReference>
<dbReference type="Proteomes" id="UP000014174">
    <property type="component" value="Unassembled WGS sequence"/>
</dbReference>
<protein>
    <recommendedName>
        <fullName evidence="2">histidine kinase</fullName>
        <ecNumber evidence="2">2.7.13.3</ecNumber>
    </recommendedName>
</protein>
<dbReference type="Gene3D" id="3.30.565.10">
    <property type="entry name" value="Histidine kinase-like ATPase, C-terminal domain"/>
    <property type="match status" value="1"/>
</dbReference>
<keyword evidence="9" id="KW-0812">Transmembrane</keyword>
<dbReference type="EMBL" id="AQPN01000077">
    <property type="protein sequence ID" value="EOR94827.1"/>
    <property type="molecule type" value="Genomic_DNA"/>
</dbReference>
<accession>R9GSI6</accession>
<dbReference type="SUPFAM" id="SSF55874">
    <property type="entry name" value="ATPase domain of HSP90 chaperone/DNA topoisomerase II/histidine kinase"/>
    <property type="match status" value="1"/>
</dbReference>
<proteinExistence type="predicted"/>
<dbReference type="SUPFAM" id="SSF55781">
    <property type="entry name" value="GAF domain-like"/>
    <property type="match status" value="1"/>
</dbReference>
<dbReference type="InterPro" id="IPR004358">
    <property type="entry name" value="Sig_transdc_His_kin-like_C"/>
</dbReference>
<dbReference type="STRING" id="1150600.ADIARSV_2043"/>
<keyword evidence="3 7" id="KW-0597">Phosphoprotein</keyword>
<evidence type="ECO:0000256" key="9">
    <source>
        <dbReference type="SAM" id="Phobius"/>
    </source>
</evidence>
<dbReference type="InterPro" id="IPR007891">
    <property type="entry name" value="CHASE3"/>
</dbReference>